<dbReference type="CDD" id="cd06223">
    <property type="entry name" value="PRTases_typeI"/>
    <property type="match status" value="1"/>
</dbReference>
<dbReference type="AlphaFoldDB" id="H9BX97"/>
<dbReference type="PANTHER" id="PTHR11907">
    <property type="entry name" value="AMIDOPHOSPHORIBOSYLTRANSFERASE"/>
    <property type="match status" value="1"/>
</dbReference>
<reference evidence="4" key="1">
    <citation type="submission" date="2011-11" db="EMBL/GenBank/DDBJ databases">
        <title>Construction and analysis of a metagenome of deep-sea sediment.</title>
        <authorList>
            <person name="Huo Y.-Y."/>
            <person name="Cheng H."/>
            <person name="Wu M."/>
        </authorList>
    </citation>
    <scope>NUCLEOTIDE SEQUENCE</scope>
</reference>
<dbReference type="Gene3D" id="3.40.50.2020">
    <property type="match status" value="1"/>
</dbReference>
<evidence type="ECO:0000256" key="2">
    <source>
        <dbReference type="ARBA" id="ARBA00022962"/>
    </source>
</evidence>
<dbReference type="InterPro" id="IPR029057">
    <property type="entry name" value="PRTase-like"/>
</dbReference>
<dbReference type="SUPFAM" id="SSF56235">
    <property type="entry name" value="N-terminal nucleophile aminohydrolases (Ntn hydrolases)"/>
    <property type="match status" value="1"/>
</dbReference>
<accession>H9BX97</accession>
<dbReference type="Pfam" id="PF00156">
    <property type="entry name" value="Pribosyltran"/>
    <property type="match status" value="1"/>
</dbReference>
<dbReference type="PROSITE" id="PS51278">
    <property type="entry name" value="GATASE_TYPE_2"/>
    <property type="match status" value="1"/>
</dbReference>
<protein>
    <submittedName>
        <fullName evidence="4">Glutamine phosphoribosylpyrophosphate amidotransferase</fullName>
    </submittedName>
</protein>
<proteinExistence type="predicted"/>
<organism evidence="4">
    <name type="scientific">uncultured archaeon W5-61a</name>
    <dbReference type="NCBI Taxonomy" id="1131008"/>
    <lineage>
        <taxon>Archaea</taxon>
        <taxon>environmental samples</taxon>
    </lineage>
</organism>
<evidence type="ECO:0000313" key="4">
    <source>
        <dbReference type="EMBL" id="AFD03419.1"/>
    </source>
</evidence>
<evidence type="ECO:0000259" key="3">
    <source>
        <dbReference type="PROSITE" id="PS51278"/>
    </source>
</evidence>
<keyword evidence="2" id="KW-0315">Glutamine amidotransferase</keyword>
<dbReference type="EMBL" id="JQ085825">
    <property type="protein sequence ID" value="AFD03419.1"/>
    <property type="molecule type" value="Genomic_DNA"/>
</dbReference>
<dbReference type="GO" id="GO:0016740">
    <property type="term" value="F:transferase activity"/>
    <property type="evidence" value="ECO:0007669"/>
    <property type="project" value="UniProtKB-KW"/>
</dbReference>
<sequence length="354" mass="38453">MSIDDPIELVLAGDGKPLLHADKRESFRIFAQRLSESISNSKSTNDHIGAVSALLNETGGGFSFLALTKDQEVFCARDRMGVKPLEVGSIGFDMGILSSETGALDVVGANHTGSVKPGEVVLLDPFSISRKMLKTSRIAHCAFEYVYLARLDSLMENRSINDVRERIGEVIADESPPIDVQEAVVIGVPETAIPFAISYSRRKNIPMRMGFVRTGRHTRTALKTNQFERVAGVQLKLNPIKSSIRGKETILIDDSVVRGNTLKNTVLNLKRKGATKVHVRVGSPALIAGCPYGVEVPPRDELIGRNVSEEEIADIIGADSFAYISTEGLGRAIGIPGEKLCMGCFTGKYPEKIE</sequence>
<dbReference type="InterPro" id="IPR000836">
    <property type="entry name" value="PRTase_dom"/>
</dbReference>
<dbReference type="InterPro" id="IPR017932">
    <property type="entry name" value="GATase_2_dom"/>
</dbReference>
<dbReference type="InterPro" id="IPR029055">
    <property type="entry name" value="Ntn_hydrolases_N"/>
</dbReference>
<evidence type="ECO:0000256" key="1">
    <source>
        <dbReference type="ARBA" id="ARBA00022679"/>
    </source>
</evidence>
<dbReference type="Gene3D" id="3.60.20.10">
    <property type="entry name" value="Glutamine Phosphoribosylpyrophosphate, subunit 1, domain 1"/>
    <property type="match status" value="1"/>
</dbReference>
<name>H9BX97_9ARCH</name>
<feature type="domain" description="Glutamine amidotransferase type-2" evidence="3">
    <location>
        <begin position="1"/>
        <end position="126"/>
    </location>
</feature>
<keyword evidence="1 4" id="KW-0808">Transferase</keyword>
<dbReference type="SUPFAM" id="SSF53271">
    <property type="entry name" value="PRTase-like"/>
    <property type="match status" value="1"/>
</dbReference>